<evidence type="ECO:0008006" key="4">
    <source>
        <dbReference type="Google" id="ProtNLM"/>
    </source>
</evidence>
<dbReference type="PANTHER" id="PTHR34989">
    <property type="entry name" value="PROTEIN HDED"/>
    <property type="match status" value="1"/>
</dbReference>
<protein>
    <recommendedName>
        <fullName evidence="4">DUF308 domain-containing protein</fullName>
    </recommendedName>
</protein>
<keyword evidence="1" id="KW-0472">Membrane</keyword>
<accession>A0ABP6ZIZ5</accession>
<feature type="transmembrane region" description="Helical" evidence="1">
    <location>
        <begin position="78"/>
        <end position="99"/>
    </location>
</feature>
<evidence type="ECO:0000313" key="3">
    <source>
        <dbReference type="Proteomes" id="UP001500630"/>
    </source>
</evidence>
<dbReference type="Pfam" id="PF03729">
    <property type="entry name" value="DUF308"/>
    <property type="match status" value="2"/>
</dbReference>
<keyword evidence="3" id="KW-1185">Reference proteome</keyword>
<dbReference type="Proteomes" id="UP001500630">
    <property type="component" value="Unassembled WGS sequence"/>
</dbReference>
<dbReference type="PANTHER" id="PTHR34989:SF1">
    <property type="entry name" value="PROTEIN HDED"/>
    <property type="match status" value="1"/>
</dbReference>
<dbReference type="InterPro" id="IPR052712">
    <property type="entry name" value="Acid_resist_chaperone_HdeD"/>
</dbReference>
<keyword evidence="1" id="KW-1133">Transmembrane helix</keyword>
<keyword evidence="1" id="KW-0812">Transmembrane</keyword>
<name>A0ABP6ZIZ5_9ACTN</name>
<feature type="transmembrane region" description="Helical" evidence="1">
    <location>
        <begin position="136"/>
        <end position="156"/>
    </location>
</feature>
<evidence type="ECO:0000256" key="1">
    <source>
        <dbReference type="SAM" id="Phobius"/>
    </source>
</evidence>
<gene>
    <name evidence="2" type="ORF">GCM10022419_115220</name>
</gene>
<dbReference type="EMBL" id="BAABDQ010000047">
    <property type="protein sequence ID" value="GAA3611186.1"/>
    <property type="molecule type" value="Genomic_DNA"/>
</dbReference>
<comment type="caution">
    <text evidence="2">The sequence shown here is derived from an EMBL/GenBank/DDBJ whole genome shotgun (WGS) entry which is preliminary data.</text>
</comment>
<proteinExistence type="predicted"/>
<evidence type="ECO:0000313" key="2">
    <source>
        <dbReference type="EMBL" id="GAA3611186.1"/>
    </source>
</evidence>
<feature type="transmembrane region" description="Helical" evidence="1">
    <location>
        <begin position="111"/>
        <end position="130"/>
    </location>
</feature>
<feature type="transmembrane region" description="Helical" evidence="1">
    <location>
        <begin position="53"/>
        <end position="72"/>
    </location>
</feature>
<reference evidence="3" key="1">
    <citation type="journal article" date="2019" name="Int. J. Syst. Evol. Microbiol.">
        <title>The Global Catalogue of Microorganisms (GCM) 10K type strain sequencing project: providing services to taxonomists for standard genome sequencing and annotation.</title>
        <authorList>
            <consortium name="The Broad Institute Genomics Platform"/>
            <consortium name="The Broad Institute Genome Sequencing Center for Infectious Disease"/>
            <person name="Wu L."/>
            <person name="Ma J."/>
        </authorList>
    </citation>
    <scope>NUCLEOTIDE SEQUENCE [LARGE SCALE GENOMIC DNA]</scope>
    <source>
        <strain evidence="3">JCM 17326</strain>
    </source>
</reference>
<dbReference type="InterPro" id="IPR005325">
    <property type="entry name" value="DUF308_memb"/>
</dbReference>
<organism evidence="2 3">
    <name type="scientific">Nonomuraea rosea</name>
    <dbReference type="NCBI Taxonomy" id="638574"/>
    <lineage>
        <taxon>Bacteria</taxon>
        <taxon>Bacillati</taxon>
        <taxon>Actinomycetota</taxon>
        <taxon>Actinomycetes</taxon>
        <taxon>Streptosporangiales</taxon>
        <taxon>Streptosporangiaceae</taxon>
        <taxon>Nonomuraea</taxon>
    </lineage>
</organism>
<sequence length="167" mass="17000">MKGLAALLAGVFVTAWPRITVDALVALAGIQLLVSGTFDLARSIVSRDTSAEARLLFALLGGLLICVGGLALRGDLRTIEVLAVMLGLAWTLTGIIDLVSLLAGPSCAERVPEAVIGVLAALAGIAVLVVPTPPPAASAVFAGLWLMAWGGLTVLVSGGRRRLPQDG</sequence>